<dbReference type="Proteomes" id="UP000011971">
    <property type="component" value="Unassembled WGS sequence"/>
</dbReference>
<protein>
    <submittedName>
        <fullName evidence="2">Virulence-associated protein</fullName>
    </submittedName>
</protein>
<accession>M5JJF3</accession>
<dbReference type="OrthoDB" id="2463879at2"/>
<organism evidence="2 3">
    <name type="scientific">Brucella intermedia M86</name>
    <dbReference type="NCBI Taxonomy" id="1234597"/>
    <lineage>
        <taxon>Bacteria</taxon>
        <taxon>Pseudomonadati</taxon>
        <taxon>Pseudomonadota</taxon>
        <taxon>Alphaproteobacteria</taxon>
        <taxon>Hyphomicrobiales</taxon>
        <taxon>Brucellaceae</taxon>
        <taxon>Brucella/Ochrobactrum group</taxon>
        <taxon>Brucella</taxon>
    </lineage>
</organism>
<evidence type="ECO:0000313" key="3">
    <source>
        <dbReference type="Proteomes" id="UP000011971"/>
    </source>
</evidence>
<proteinExistence type="predicted"/>
<evidence type="ECO:0000259" key="1">
    <source>
        <dbReference type="Pfam" id="PF16075"/>
    </source>
</evidence>
<dbReference type="EMBL" id="AOGE01000109">
    <property type="protein sequence ID" value="ELT46272.1"/>
    <property type="molecule type" value="Genomic_DNA"/>
</dbReference>
<feature type="non-terminal residue" evidence="2">
    <location>
        <position position="1"/>
    </location>
</feature>
<evidence type="ECO:0000313" key="2">
    <source>
        <dbReference type="EMBL" id="ELT46272.1"/>
    </source>
</evidence>
<sequence>SVSEGTAYVNGRRIVRRQSFPFDVEEKPDLRNVDAEPHPFTEATGGTQTFKVSKAPISSVRRVTVEKEVTESVLHGPYSGVVDPLEHPSVTAILEIKQGTTVYTSPASWLLSQGQIDWSPSGPEPAPGTTYTVKYRYNENVQPDEVTRDTVTVTGAAKDTNVLIDYAYKLPRIDAVCMDMTGSMVYVTGTSAVSRPRPPIVSDSMIELARISNDWGQKPLVEVTGVRNVPYSEIQDIRTMLLDVYDLVAQERLKNDVSARDVGAKRGLFVDPLRNDAMRDQGIAQTAAVFGGKMTLPIYARLHEFPAFV</sequence>
<dbReference type="AlphaFoldDB" id="M5JJF3"/>
<reference evidence="2 3" key="1">
    <citation type="journal article" date="2013" name="Gut Pathog.">
        <title>Draft genome of Ochrobactrum intermedium strain M86 isolated from non-ulcer dyspeptic individual from India.</title>
        <authorList>
            <person name="Kulkarni G."/>
            <person name="Dhotre D."/>
            <person name="Dharne M."/>
            <person name="Shetty S."/>
            <person name="Chowdhury S."/>
            <person name="Misra V."/>
            <person name="Misra S."/>
            <person name="Patole M."/>
            <person name="Shouche Y."/>
        </authorList>
    </citation>
    <scope>NUCLEOTIDE SEQUENCE [LARGE SCALE GENOMIC DNA]</scope>
    <source>
        <strain evidence="2 3">M86</strain>
    </source>
</reference>
<feature type="domain" description="DUF4815" evidence="1">
    <location>
        <begin position="1"/>
        <end position="306"/>
    </location>
</feature>
<gene>
    <name evidence="2" type="ORF">D584_25614</name>
</gene>
<feature type="non-terminal residue" evidence="2">
    <location>
        <position position="309"/>
    </location>
</feature>
<dbReference type="InterPro" id="IPR032096">
    <property type="entry name" value="DUF4815"/>
</dbReference>
<name>M5JJF3_9HYPH</name>
<dbReference type="RefSeq" id="WP_006473430.1">
    <property type="nucleotide sequence ID" value="NZ_AOGE01000109.1"/>
</dbReference>
<dbReference type="Pfam" id="PF16075">
    <property type="entry name" value="DUF4815"/>
    <property type="match status" value="1"/>
</dbReference>
<comment type="caution">
    <text evidence="2">The sequence shown here is derived from an EMBL/GenBank/DDBJ whole genome shotgun (WGS) entry which is preliminary data.</text>
</comment>